<evidence type="ECO:0000313" key="3">
    <source>
        <dbReference type="EMBL" id="SPE23488.1"/>
    </source>
</evidence>
<dbReference type="SUPFAM" id="SSF48208">
    <property type="entry name" value="Six-hairpin glycosidases"/>
    <property type="match status" value="1"/>
</dbReference>
<dbReference type="Proteomes" id="UP000239735">
    <property type="component" value="Unassembled WGS sequence"/>
</dbReference>
<dbReference type="InterPro" id="IPR012341">
    <property type="entry name" value="6hp_glycosidase-like_sf"/>
</dbReference>
<dbReference type="AlphaFoldDB" id="A0A2N9LJQ0"/>
<keyword evidence="1 3" id="KW-0378">Hydrolase</keyword>
<name>A0A2N9LJQ0_9BACT</name>
<proteinExistence type="predicted"/>
<protein>
    <submittedName>
        <fullName evidence="3">Glycosyl hydrolase family 88</fullName>
    </submittedName>
</protein>
<evidence type="ECO:0000256" key="1">
    <source>
        <dbReference type="ARBA" id="ARBA00022801"/>
    </source>
</evidence>
<feature type="signal peptide" evidence="2">
    <location>
        <begin position="1"/>
        <end position="36"/>
    </location>
</feature>
<feature type="chain" id="PRO_5014653852" evidence="2">
    <location>
        <begin position="37"/>
        <end position="394"/>
    </location>
</feature>
<organism evidence="3 4">
    <name type="scientific">Candidatus Sulfuritelmatomonas gaucii</name>
    <dbReference type="NCBI Taxonomy" id="2043161"/>
    <lineage>
        <taxon>Bacteria</taxon>
        <taxon>Pseudomonadati</taxon>
        <taxon>Acidobacteriota</taxon>
        <taxon>Terriglobia</taxon>
        <taxon>Terriglobales</taxon>
        <taxon>Acidobacteriaceae</taxon>
        <taxon>Candidatus Sulfuritelmatomonas</taxon>
    </lineage>
</organism>
<gene>
    <name evidence="3" type="ORF">SBA5_40013</name>
</gene>
<sequence length="394" mass="43966">MKPRTHCSMQFRFHGHIALALASPLILLSSLSTANAQERKAPVATPGDTLSTPGPLAHLSPKLTRRDLAKAMRLVADWQLGRMPAEPQTDWTWAALYDGFMAVPDKVAGDKYKQAMLGIAEQLKWQPGPRVMHADDQAVGQMYMEQYFLHNDPKMMEAMRARLDTEMATPDPTDPKRPLWWWCDALFMAPPVYADMARATGEQKYLTYMDHEWDIATNLLYDNSKHLYFRDATFLDKHEKNGEPLFWSRGNGWVMGGIVRVLMELPADSPLRPKFVALLKEMSAEMLSIQGKDGLWRPGLLDADSYPLPENSGSGFIAYAMAWGANEGILDRATYWPAVEKAWAGMLTHVYADGRLGSIQPVGAAPGAYSETSSYVYGVGAYLLAGSEIYRGVK</sequence>
<dbReference type="GO" id="GO:0005975">
    <property type="term" value="P:carbohydrate metabolic process"/>
    <property type="evidence" value="ECO:0007669"/>
    <property type="project" value="InterPro"/>
</dbReference>
<dbReference type="InterPro" id="IPR010905">
    <property type="entry name" value="Glyco_hydro_88"/>
</dbReference>
<dbReference type="Pfam" id="PF07470">
    <property type="entry name" value="Glyco_hydro_88"/>
    <property type="match status" value="1"/>
</dbReference>
<dbReference type="PANTHER" id="PTHR33886:SF8">
    <property type="entry name" value="UNSATURATED RHAMNOGALACTURONAN HYDROLASE (EUROFUNG)"/>
    <property type="match status" value="1"/>
</dbReference>
<reference evidence="4" key="1">
    <citation type="submission" date="2018-02" db="EMBL/GenBank/DDBJ databases">
        <authorList>
            <person name="Hausmann B."/>
        </authorList>
    </citation>
    <scope>NUCLEOTIDE SEQUENCE [LARGE SCALE GENOMIC DNA]</scope>
    <source>
        <strain evidence="4">Peat soil MAG SbA5</strain>
    </source>
</reference>
<dbReference type="EMBL" id="OKRB01000097">
    <property type="protein sequence ID" value="SPE23488.1"/>
    <property type="molecule type" value="Genomic_DNA"/>
</dbReference>
<dbReference type="InterPro" id="IPR052043">
    <property type="entry name" value="PolySaccharide_Degr_Enz"/>
</dbReference>
<dbReference type="InterPro" id="IPR008928">
    <property type="entry name" value="6-hairpin_glycosidase_sf"/>
</dbReference>
<accession>A0A2N9LJQ0</accession>
<dbReference type="PANTHER" id="PTHR33886">
    <property type="entry name" value="UNSATURATED RHAMNOGALACTURONAN HYDROLASE (EUROFUNG)"/>
    <property type="match status" value="1"/>
</dbReference>
<dbReference type="GO" id="GO:0016787">
    <property type="term" value="F:hydrolase activity"/>
    <property type="evidence" value="ECO:0007669"/>
    <property type="project" value="UniProtKB-KW"/>
</dbReference>
<dbReference type="Gene3D" id="1.50.10.10">
    <property type="match status" value="1"/>
</dbReference>
<keyword evidence="2" id="KW-0732">Signal</keyword>
<evidence type="ECO:0000313" key="4">
    <source>
        <dbReference type="Proteomes" id="UP000239735"/>
    </source>
</evidence>
<evidence type="ECO:0000256" key="2">
    <source>
        <dbReference type="SAM" id="SignalP"/>
    </source>
</evidence>